<gene>
    <name evidence="4" type="ORF">QYE76_015745</name>
</gene>
<reference evidence="4" key="1">
    <citation type="submission" date="2023-07" db="EMBL/GenBank/DDBJ databases">
        <title>A chromosome-level genome assembly of Lolium multiflorum.</title>
        <authorList>
            <person name="Chen Y."/>
            <person name="Copetti D."/>
            <person name="Kolliker R."/>
            <person name="Studer B."/>
        </authorList>
    </citation>
    <scope>NUCLEOTIDE SEQUENCE</scope>
    <source>
        <strain evidence="4">02402/16</strain>
        <tissue evidence="4">Leaf</tissue>
    </source>
</reference>
<proteinExistence type="inferred from homology"/>
<protein>
    <recommendedName>
        <fullName evidence="6">UDP-glycosyltransferases domain-containing protein</fullName>
    </recommendedName>
</protein>
<keyword evidence="3" id="KW-0328">Glycosyltransferase</keyword>
<evidence type="ECO:0008006" key="6">
    <source>
        <dbReference type="Google" id="ProtNLM"/>
    </source>
</evidence>
<evidence type="ECO:0000256" key="2">
    <source>
        <dbReference type="ARBA" id="ARBA00022679"/>
    </source>
</evidence>
<dbReference type="InterPro" id="IPR035595">
    <property type="entry name" value="UDP_glycos_trans_CS"/>
</dbReference>
<name>A0AAD8X6P0_LOLMU</name>
<evidence type="ECO:0000256" key="1">
    <source>
        <dbReference type="ARBA" id="ARBA00009995"/>
    </source>
</evidence>
<dbReference type="AlphaFoldDB" id="A0AAD8X6P0"/>
<keyword evidence="2 3" id="KW-0808">Transferase</keyword>
<dbReference type="Gene3D" id="3.40.50.2000">
    <property type="entry name" value="Glycogen Phosphorylase B"/>
    <property type="match status" value="2"/>
</dbReference>
<evidence type="ECO:0000256" key="3">
    <source>
        <dbReference type="RuleBase" id="RU003718"/>
    </source>
</evidence>
<sequence length="270" mass="29971">MDRAYCPVFHYCSDQLHASQGLQILHVGPLSIHGLLENSLKLPGKNPSMWQADGSCMDWLDQQRPGSVIYVSFGSWVAPIGSDEISELALGLEATGRPFLWVLKNDPSWRAGLPVKYLETVTGRGKVVAWAPQGGVLAHESVGCYLTHCGWNSTLEAIQHGVRLLCYPVSGDQFINSAFIVKMWETGIRLWSTRRCDVKDGIERIVEGDDGRRLQQKINGLRERVMAGEARFVAKRNLEAFVDGIKRDDLPFEQLAAKVYAPPSQIVVPA</sequence>
<dbReference type="GO" id="GO:0008194">
    <property type="term" value="F:UDP-glycosyltransferase activity"/>
    <property type="evidence" value="ECO:0007669"/>
    <property type="project" value="InterPro"/>
</dbReference>
<dbReference type="Pfam" id="PF00201">
    <property type="entry name" value="UDPGT"/>
    <property type="match status" value="1"/>
</dbReference>
<dbReference type="Proteomes" id="UP001231189">
    <property type="component" value="Unassembled WGS sequence"/>
</dbReference>
<comment type="caution">
    <text evidence="4">The sequence shown here is derived from an EMBL/GenBank/DDBJ whole genome shotgun (WGS) entry which is preliminary data.</text>
</comment>
<comment type="similarity">
    <text evidence="1 3">Belongs to the UDP-glycosyltransferase family.</text>
</comment>
<organism evidence="4 5">
    <name type="scientific">Lolium multiflorum</name>
    <name type="common">Italian ryegrass</name>
    <name type="synonym">Lolium perenne subsp. multiflorum</name>
    <dbReference type="NCBI Taxonomy" id="4521"/>
    <lineage>
        <taxon>Eukaryota</taxon>
        <taxon>Viridiplantae</taxon>
        <taxon>Streptophyta</taxon>
        <taxon>Embryophyta</taxon>
        <taxon>Tracheophyta</taxon>
        <taxon>Spermatophyta</taxon>
        <taxon>Magnoliopsida</taxon>
        <taxon>Liliopsida</taxon>
        <taxon>Poales</taxon>
        <taxon>Poaceae</taxon>
        <taxon>BOP clade</taxon>
        <taxon>Pooideae</taxon>
        <taxon>Poodae</taxon>
        <taxon>Poeae</taxon>
        <taxon>Poeae Chloroplast Group 2 (Poeae type)</taxon>
        <taxon>Loliodinae</taxon>
        <taxon>Loliinae</taxon>
        <taxon>Lolium</taxon>
    </lineage>
</organism>
<dbReference type="SUPFAM" id="SSF53756">
    <property type="entry name" value="UDP-Glycosyltransferase/glycogen phosphorylase"/>
    <property type="match status" value="1"/>
</dbReference>
<dbReference type="InterPro" id="IPR002213">
    <property type="entry name" value="UDP_glucos_trans"/>
</dbReference>
<evidence type="ECO:0000313" key="4">
    <source>
        <dbReference type="EMBL" id="KAK1699048.1"/>
    </source>
</evidence>
<dbReference type="PANTHER" id="PTHR48045">
    <property type="entry name" value="UDP-GLYCOSYLTRANSFERASE 72B1"/>
    <property type="match status" value="1"/>
</dbReference>
<keyword evidence="5" id="KW-1185">Reference proteome</keyword>
<evidence type="ECO:0000313" key="5">
    <source>
        <dbReference type="Proteomes" id="UP001231189"/>
    </source>
</evidence>
<accession>A0AAD8X6P0</accession>
<dbReference type="CDD" id="cd03784">
    <property type="entry name" value="GT1_Gtf-like"/>
    <property type="match status" value="1"/>
</dbReference>
<dbReference type="PROSITE" id="PS00375">
    <property type="entry name" value="UDPGT"/>
    <property type="match status" value="1"/>
</dbReference>
<dbReference type="PANTHER" id="PTHR48045:SF38">
    <property type="entry name" value="GLYCOSYLTRANSFERASE"/>
    <property type="match status" value="1"/>
</dbReference>
<dbReference type="EMBL" id="JAUUTY010000001">
    <property type="protein sequence ID" value="KAK1699048.1"/>
    <property type="molecule type" value="Genomic_DNA"/>
</dbReference>
<dbReference type="FunFam" id="3.40.50.2000:FF:000122">
    <property type="entry name" value="Glycosyltransferase"/>
    <property type="match status" value="1"/>
</dbReference>